<dbReference type="Proteomes" id="UP000054632">
    <property type="component" value="Unassembled WGS sequence"/>
</dbReference>
<comment type="caution">
    <text evidence="2">The sequence shown here is derived from an EMBL/GenBank/DDBJ whole genome shotgun (WGS) entry which is preliminary data.</text>
</comment>
<evidence type="ECO:0000313" key="4">
    <source>
        <dbReference type="Proteomes" id="UP000054805"/>
    </source>
</evidence>
<evidence type="ECO:0000313" key="2">
    <source>
        <dbReference type="EMBL" id="KRZ09423.1"/>
    </source>
</evidence>
<evidence type="ECO:0000313" key="3">
    <source>
        <dbReference type="Proteomes" id="UP000054632"/>
    </source>
</evidence>
<organism evidence="2 4">
    <name type="scientific">Trichinella pseudospiralis</name>
    <name type="common">Parasitic roundworm</name>
    <dbReference type="NCBI Taxonomy" id="6337"/>
    <lineage>
        <taxon>Eukaryota</taxon>
        <taxon>Metazoa</taxon>
        <taxon>Ecdysozoa</taxon>
        <taxon>Nematoda</taxon>
        <taxon>Enoplea</taxon>
        <taxon>Dorylaimia</taxon>
        <taxon>Trichinellida</taxon>
        <taxon>Trichinellidae</taxon>
        <taxon>Trichinella</taxon>
    </lineage>
</organism>
<reference evidence="3 4" key="1">
    <citation type="submission" date="2015-01" db="EMBL/GenBank/DDBJ databases">
        <title>Evolution of Trichinella species and genotypes.</title>
        <authorList>
            <person name="Korhonen P.K."/>
            <person name="Edoardo P."/>
            <person name="Giuseppe L.R."/>
            <person name="Gasser R.B."/>
        </authorList>
    </citation>
    <scope>NUCLEOTIDE SEQUENCE [LARGE SCALE GENOMIC DNA]</scope>
    <source>
        <strain evidence="1">ISS13</strain>
        <strain evidence="2">ISS588</strain>
    </source>
</reference>
<name>A0A0V1HGP1_TRIPS</name>
<dbReference type="EMBL" id="JYDR01000010">
    <property type="protein sequence ID" value="KRY76687.1"/>
    <property type="molecule type" value="Genomic_DNA"/>
</dbReference>
<keyword evidence="4" id="KW-1185">Reference proteome</keyword>
<gene>
    <name evidence="1" type="ORF">T4A_3015</name>
    <name evidence="2" type="ORF">T4B_827</name>
</gene>
<evidence type="ECO:0000313" key="1">
    <source>
        <dbReference type="EMBL" id="KRY76687.1"/>
    </source>
</evidence>
<dbReference type="AlphaFoldDB" id="A0A0V1HGP1"/>
<accession>A0A0V1HGP1</accession>
<sequence>MFVHLYAQAAIKQLQKARPSYLLHVHRQPVKKSTFQFYLEVFCWLKRNLNADQQVMLIK</sequence>
<dbReference type="EMBL" id="JYDS01000381">
    <property type="protein sequence ID" value="KRZ09423.1"/>
    <property type="molecule type" value="Genomic_DNA"/>
</dbReference>
<proteinExistence type="predicted"/>
<dbReference type="Proteomes" id="UP000054805">
    <property type="component" value="Unassembled WGS sequence"/>
</dbReference>
<protein>
    <submittedName>
        <fullName evidence="2">Uncharacterized protein</fullName>
    </submittedName>
</protein>